<dbReference type="Proteomes" id="UP000824164">
    <property type="component" value="Unassembled WGS sequence"/>
</dbReference>
<organism evidence="9 10">
    <name type="scientific">Candidatus Onthocola gallistercoris</name>
    <dbReference type="NCBI Taxonomy" id="2840876"/>
    <lineage>
        <taxon>Bacteria</taxon>
        <taxon>Bacillati</taxon>
        <taxon>Bacillota</taxon>
        <taxon>Bacilli</taxon>
        <taxon>Candidatus Onthocola</taxon>
    </lineage>
</organism>
<evidence type="ECO:0000256" key="4">
    <source>
        <dbReference type="ARBA" id="ARBA00022692"/>
    </source>
</evidence>
<proteinExistence type="inferred from homology"/>
<accession>A0A9D1HGC3</accession>
<evidence type="ECO:0000256" key="5">
    <source>
        <dbReference type="ARBA" id="ARBA00022989"/>
    </source>
</evidence>
<reference evidence="9" key="1">
    <citation type="submission" date="2020-10" db="EMBL/GenBank/DDBJ databases">
        <authorList>
            <person name="Gilroy R."/>
        </authorList>
    </citation>
    <scope>NUCLEOTIDE SEQUENCE</scope>
    <source>
        <strain evidence="9">CHK187-14744</strain>
    </source>
</reference>
<comment type="caution">
    <text evidence="9">The sequence shown here is derived from an EMBL/GenBank/DDBJ whole genome shotgun (WGS) entry which is preliminary data.</text>
</comment>
<sequence length="295" mass="31649">MKDRRVVQADLALLLVAIIWGGGFIAGKMALESFAVMEALAWRFLGAAALTGIFFHKRLLKGCRTDFMYGGILGTLAIAGQAVQMIGLNYTTPGKQAFLIMFYVVLVPFISWILLKKRPGINAFVAGVLALIGIALVSLSESLTLGLGDMLSIGFAFIFGLVIVLTGVFSAKVQDVFCMTFAQMFTAGVWALAAAFIQGSGGNYKPEAIAGVVYLAVINSFAALLIQNVAQRYTSDTHAAILLSLEAVFGVIFSVFVYHEILTPRMIVGFVVIFAAVLIARMDGKLKKTPKSVSE</sequence>
<dbReference type="InterPro" id="IPR051258">
    <property type="entry name" value="Diverse_Substrate_Transporter"/>
</dbReference>
<evidence type="ECO:0000313" key="9">
    <source>
        <dbReference type="EMBL" id="HIU01687.1"/>
    </source>
</evidence>
<keyword evidence="6 7" id="KW-0472">Membrane</keyword>
<feature type="transmembrane region" description="Helical" evidence="7">
    <location>
        <begin position="67"/>
        <end position="90"/>
    </location>
</feature>
<comment type="similarity">
    <text evidence="2">Belongs to the EamA transporter family.</text>
</comment>
<feature type="transmembrane region" description="Helical" evidence="7">
    <location>
        <begin position="176"/>
        <end position="196"/>
    </location>
</feature>
<comment type="subcellular location">
    <subcellularLocation>
        <location evidence="1">Cell membrane</location>
        <topology evidence="1">Multi-pass membrane protein</topology>
    </subcellularLocation>
</comment>
<dbReference type="EMBL" id="DVLT01000002">
    <property type="protein sequence ID" value="HIU01687.1"/>
    <property type="molecule type" value="Genomic_DNA"/>
</dbReference>
<feature type="transmembrane region" description="Helical" evidence="7">
    <location>
        <begin position="121"/>
        <end position="139"/>
    </location>
</feature>
<dbReference type="InterPro" id="IPR037185">
    <property type="entry name" value="EmrE-like"/>
</dbReference>
<feature type="transmembrane region" description="Helical" evidence="7">
    <location>
        <begin position="151"/>
        <end position="169"/>
    </location>
</feature>
<feature type="transmembrane region" description="Helical" evidence="7">
    <location>
        <begin position="37"/>
        <end position="55"/>
    </location>
</feature>
<evidence type="ECO:0000256" key="6">
    <source>
        <dbReference type="ARBA" id="ARBA00023136"/>
    </source>
</evidence>
<dbReference type="PANTHER" id="PTHR42920">
    <property type="entry name" value="OS03G0707200 PROTEIN-RELATED"/>
    <property type="match status" value="1"/>
</dbReference>
<keyword evidence="3" id="KW-1003">Cell membrane</keyword>
<dbReference type="GO" id="GO:0005886">
    <property type="term" value="C:plasma membrane"/>
    <property type="evidence" value="ECO:0007669"/>
    <property type="project" value="UniProtKB-SubCell"/>
</dbReference>
<dbReference type="AlphaFoldDB" id="A0A9D1HGC3"/>
<dbReference type="InterPro" id="IPR000620">
    <property type="entry name" value="EamA_dom"/>
</dbReference>
<feature type="domain" description="EamA" evidence="8">
    <location>
        <begin position="9"/>
        <end position="138"/>
    </location>
</feature>
<keyword evidence="4 7" id="KW-0812">Transmembrane</keyword>
<dbReference type="PANTHER" id="PTHR42920:SF5">
    <property type="entry name" value="EAMA DOMAIN-CONTAINING PROTEIN"/>
    <property type="match status" value="1"/>
</dbReference>
<gene>
    <name evidence="9" type="ORF">IAB63_00345</name>
</gene>
<feature type="transmembrane region" description="Helical" evidence="7">
    <location>
        <begin position="208"/>
        <end position="226"/>
    </location>
</feature>
<evidence type="ECO:0000256" key="2">
    <source>
        <dbReference type="ARBA" id="ARBA00007362"/>
    </source>
</evidence>
<feature type="domain" description="EamA" evidence="8">
    <location>
        <begin position="147"/>
        <end position="280"/>
    </location>
</feature>
<evidence type="ECO:0000313" key="10">
    <source>
        <dbReference type="Proteomes" id="UP000824164"/>
    </source>
</evidence>
<evidence type="ECO:0000259" key="8">
    <source>
        <dbReference type="Pfam" id="PF00892"/>
    </source>
</evidence>
<evidence type="ECO:0000256" key="3">
    <source>
        <dbReference type="ARBA" id="ARBA00022475"/>
    </source>
</evidence>
<feature type="transmembrane region" description="Helical" evidence="7">
    <location>
        <begin position="96"/>
        <end position="114"/>
    </location>
</feature>
<evidence type="ECO:0000256" key="7">
    <source>
        <dbReference type="SAM" id="Phobius"/>
    </source>
</evidence>
<name>A0A9D1HGC3_9FIRM</name>
<keyword evidence="5 7" id="KW-1133">Transmembrane helix</keyword>
<feature type="transmembrane region" description="Helical" evidence="7">
    <location>
        <begin position="264"/>
        <end position="282"/>
    </location>
</feature>
<reference evidence="9" key="2">
    <citation type="journal article" date="2021" name="PeerJ">
        <title>Extensive microbial diversity within the chicken gut microbiome revealed by metagenomics and culture.</title>
        <authorList>
            <person name="Gilroy R."/>
            <person name="Ravi A."/>
            <person name="Getino M."/>
            <person name="Pursley I."/>
            <person name="Horton D.L."/>
            <person name="Alikhan N.F."/>
            <person name="Baker D."/>
            <person name="Gharbi K."/>
            <person name="Hall N."/>
            <person name="Watson M."/>
            <person name="Adriaenssens E.M."/>
            <person name="Foster-Nyarko E."/>
            <person name="Jarju S."/>
            <person name="Secka A."/>
            <person name="Antonio M."/>
            <person name="Oren A."/>
            <person name="Chaudhuri R.R."/>
            <person name="La Ragione R."/>
            <person name="Hildebrand F."/>
            <person name="Pallen M.J."/>
        </authorList>
    </citation>
    <scope>NUCLEOTIDE SEQUENCE</scope>
    <source>
        <strain evidence="9">CHK187-14744</strain>
    </source>
</reference>
<feature type="transmembrane region" description="Helical" evidence="7">
    <location>
        <begin position="12"/>
        <end position="31"/>
    </location>
</feature>
<protein>
    <submittedName>
        <fullName evidence="9">DMT family transporter</fullName>
    </submittedName>
</protein>
<evidence type="ECO:0000256" key="1">
    <source>
        <dbReference type="ARBA" id="ARBA00004651"/>
    </source>
</evidence>
<dbReference type="SUPFAM" id="SSF103481">
    <property type="entry name" value="Multidrug resistance efflux transporter EmrE"/>
    <property type="match status" value="2"/>
</dbReference>
<feature type="transmembrane region" description="Helical" evidence="7">
    <location>
        <begin position="238"/>
        <end position="258"/>
    </location>
</feature>
<dbReference type="Pfam" id="PF00892">
    <property type="entry name" value="EamA"/>
    <property type="match status" value="2"/>
</dbReference>